<dbReference type="InterPro" id="IPR004827">
    <property type="entry name" value="bZIP"/>
</dbReference>
<evidence type="ECO:0000256" key="4">
    <source>
        <dbReference type="SAM" id="MobiDB-lite"/>
    </source>
</evidence>
<dbReference type="Gene3D" id="1.20.5.170">
    <property type="match status" value="1"/>
</dbReference>
<gene>
    <name evidence="6" type="ORF">CEY00_Acc05237</name>
</gene>
<evidence type="ECO:0000313" key="7">
    <source>
        <dbReference type="Proteomes" id="UP000241394"/>
    </source>
</evidence>
<accession>A0A2R6RIZ1</accession>
<sequence>MLSTMGGEEESLKNYSTPGHNRPSLASSTPLPSPFSPFSLFPHPSPNQNLNRNPGPSPRTMEEVWNDVSLASLHDQPTRDDPTRNPTFRGLTFLDFLSRPAGHNQPPSAGYGSPASPPAVALSLNSGPDRFGPMASSDPIGTDMILQTPPVSNISSMNVSFEALASAASLPELGKKRFPESDGNPGNRRHKRMIKNRESAARSRARKQAYTNELELEVAHLMEENARLRSQQQQLYLAAASQVPRKKTLHRTSTAPF</sequence>
<dbReference type="GO" id="GO:0045893">
    <property type="term" value="P:positive regulation of DNA-templated transcription"/>
    <property type="evidence" value="ECO:0007669"/>
    <property type="project" value="InterPro"/>
</dbReference>
<dbReference type="GO" id="GO:0003700">
    <property type="term" value="F:DNA-binding transcription factor activity"/>
    <property type="evidence" value="ECO:0007669"/>
    <property type="project" value="InterPro"/>
</dbReference>
<dbReference type="STRING" id="1590841.A0A2R6RIZ1"/>
<dbReference type="GO" id="GO:0003677">
    <property type="term" value="F:DNA binding"/>
    <property type="evidence" value="ECO:0007669"/>
    <property type="project" value="UniProtKB-KW"/>
</dbReference>
<reference evidence="7" key="2">
    <citation type="journal article" date="2018" name="BMC Genomics">
        <title>A manually annotated Actinidia chinensis var. chinensis (kiwifruit) genome highlights the challenges associated with draft genomes and gene prediction in plants.</title>
        <authorList>
            <person name="Pilkington S.M."/>
            <person name="Crowhurst R."/>
            <person name="Hilario E."/>
            <person name="Nardozza S."/>
            <person name="Fraser L."/>
            <person name="Peng Y."/>
            <person name="Gunaseelan K."/>
            <person name="Simpson R."/>
            <person name="Tahir J."/>
            <person name="Deroles S.C."/>
            <person name="Templeton K."/>
            <person name="Luo Z."/>
            <person name="Davy M."/>
            <person name="Cheng C."/>
            <person name="McNeilage M."/>
            <person name="Scaglione D."/>
            <person name="Liu Y."/>
            <person name="Zhang Q."/>
            <person name="Datson P."/>
            <person name="De Silva N."/>
            <person name="Gardiner S.E."/>
            <person name="Bassett H."/>
            <person name="Chagne D."/>
            <person name="McCallum J."/>
            <person name="Dzierzon H."/>
            <person name="Deng C."/>
            <person name="Wang Y.Y."/>
            <person name="Barron L."/>
            <person name="Manako K."/>
            <person name="Bowen J."/>
            <person name="Foster T.M."/>
            <person name="Erridge Z.A."/>
            <person name="Tiffin H."/>
            <person name="Waite C.N."/>
            <person name="Davies K.M."/>
            <person name="Grierson E.P."/>
            <person name="Laing W.A."/>
            <person name="Kirk R."/>
            <person name="Chen X."/>
            <person name="Wood M."/>
            <person name="Montefiori M."/>
            <person name="Brummell D.A."/>
            <person name="Schwinn K.E."/>
            <person name="Catanach A."/>
            <person name="Fullerton C."/>
            <person name="Li D."/>
            <person name="Meiyalaghan S."/>
            <person name="Nieuwenhuizen N."/>
            <person name="Read N."/>
            <person name="Prakash R."/>
            <person name="Hunter D."/>
            <person name="Zhang H."/>
            <person name="McKenzie M."/>
            <person name="Knabel M."/>
            <person name="Harris A."/>
            <person name="Allan A.C."/>
            <person name="Gleave A."/>
            <person name="Chen A."/>
            <person name="Janssen B.J."/>
            <person name="Plunkett B."/>
            <person name="Ampomah-Dwamena C."/>
            <person name="Voogd C."/>
            <person name="Leif D."/>
            <person name="Lafferty D."/>
            <person name="Souleyre E.J.F."/>
            <person name="Varkonyi-Gasic E."/>
            <person name="Gambi F."/>
            <person name="Hanley J."/>
            <person name="Yao J.L."/>
            <person name="Cheung J."/>
            <person name="David K.M."/>
            <person name="Warren B."/>
            <person name="Marsh K."/>
            <person name="Snowden K.C."/>
            <person name="Lin-Wang K."/>
            <person name="Brian L."/>
            <person name="Martinez-Sanchez M."/>
            <person name="Wang M."/>
            <person name="Ileperuma N."/>
            <person name="Macnee N."/>
            <person name="Campin R."/>
            <person name="McAtee P."/>
            <person name="Drummond R.S.M."/>
            <person name="Espley R.V."/>
            <person name="Ireland H.S."/>
            <person name="Wu R."/>
            <person name="Atkinson R.G."/>
            <person name="Karunairetnam S."/>
            <person name="Bulley S."/>
            <person name="Chunkath S."/>
            <person name="Hanley Z."/>
            <person name="Storey R."/>
            <person name="Thrimawithana A.H."/>
            <person name="Thomson S."/>
            <person name="David C."/>
            <person name="Testolin R."/>
            <person name="Huang H."/>
            <person name="Hellens R.P."/>
            <person name="Schaffer R.J."/>
        </authorList>
    </citation>
    <scope>NUCLEOTIDE SEQUENCE [LARGE SCALE GENOMIC DNA]</scope>
    <source>
        <strain evidence="7">cv. Red5</strain>
    </source>
</reference>
<comment type="subcellular location">
    <subcellularLocation>
        <location evidence="1">Nucleus</location>
    </subcellularLocation>
</comment>
<name>A0A2R6RIZ1_ACTCC</name>
<evidence type="ECO:0000313" key="6">
    <source>
        <dbReference type="EMBL" id="PSS29994.1"/>
    </source>
</evidence>
<dbReference type="SUPFAM" id="SSF57959">
    <property type="entry name" value="Leucine zipper domain"/>
    <property type="match status" value="1"/>
</dbReference>
<dbReference type="CDD" id="cd14707">
    <property type="entry name" value="bZIP_plant_BZIP46"/>
    <property type="match status" value="1"/>
</dbReference>
<dbReference type="PROSITE" id="PS00036">
    <property type="entry name" value="BZIP_BASIC"/>
    <property type="match status" value="1"/>
</dbReference>
<dbReference type="Pfam" id="PF00170">
    <property type="entry name" value="bZIP_1"/>
    <property type="match status" value="1"/>
</dbReference>
<evidence type="ECO:0000256" key="2">
    <source>
        <dbReference type="ARBA" id="ARBA00023125"/>
    </source>
</evidence>
<dbReference type="PROSITE" id="PS50217">
    <property type="entry name" value="BZIP"/>
    <property type="match status" value="1"/>
</dbReference>
<feature type="region of interest" description="Disordered" evidence="4">
    <location>
        <begin position="175"/>
        <end position="207"/>
    </location>
</feature>
<feature type="compositionally biased region" description="Low complexity" evidence="4">
    <location>
        <begin position="23"/>
        <end position="42"/>
    </location>
</feature>
<dbReference type="InterPro" id="IPR046347">
    <property type="entry name" value="bZIP_sf"/>
</dbReference>
<dbReference type="GO" id="GO:0005634">
    <property type="term" value="C:nucleus"/>
    <property type="evidence" value="ECO:0007669"/>
    <property type="project" value="UniProtKB-SubCell"/>
</dbReference>
<dbReference type="EMBL" id="NKQK01000005">
    <property type="protein sequence ID" value="PSS29994.1"/>
    <property type="molecule type" value="Genomic_DNA"/>
</dbReference>
<dbReference type="Proteomes" id="UP000241394">
    <property type="component" value="Chromosome LG5"/>
</dbReference>
<keyword evidence="7" id="KW-1185">Reference proteome</keyword>
<feature type="domain" description="BZIP" evidence="5">
    <location>
        <begin position="186"/>
        <end position="235"/>
    </location>
</feature>
<dbReference type="PANTHER" id="PTHR22952">
    <property type="entry name" value="CAMP-RESPONSE ELEMENT BINDING PROTEIN-RELATED"/>
    <property type="match status" value="1"/>
</dbReference>
<organism evidence="6 7">
    <name type="scientific">Actinidia chinensis var. chinensis</name>
    <name type="common">Chinese soft-hair kiwi</name>
    <dbReference type="NCBI Taxonomy" id="1590841"/>
    <lineage>
        <taxon>Eukaryota</taxon>
        <taxon>Viridiplantae</taxon>
        <taxon>Streptophyta</taxon>
        <taxon>Embryophyta</taxon>
        <taxon>Tracheophyta</taxon>
        <taxon>Spermatophyta</taxon>
        <taxon>Magnoliopsida</taxon>
        <taxon>eudicotyledons</taxon>
        <taxon>Gunneridae</taxon>
        <taxon>Pentapetalae</taxon>
        <taxon>asterids</taxon>
        <taxon>Ericales</taxon>
        <taxon>Actinidiaceae</taxon>
        <taxon>Actinidia</taxon>
    </lineage>
</organism>
<proteinExistence type="predicted"/>
<dbReference type="AlphaFoldDB" id="A0A2R6RIZ1"/>
<dbReference type="FunFam" id="1.20.5.170:FF:000036">
    <property type="entry name" value="ABSCISIC ACID-INSENSITIVE 5-like protein 2"/>
    <property type="match status" value="1"/>
</dbReference>
<reference evidence="6 7" key="1">
    <citation type="submission" date="2017-07" db="EMBL/GenBank/DDBJ databases">
        <title>An improved, manually edited Actinidia chinensis var. chinensis (kiwifruit) genome highlights the challenges associated with draft genomes and gene prediction in plants.</title>
        <authorList>
            <person name="Pilkington S."/>
            <person name="Crowhurst R."/>
            <person name="Hilario E."/>
            <person name="Nardozza S."/>
            <person name="Fraser L."/>
            <person name="Peng Y."/>
            <person name="Gunaseelan K."/>
            <person name="Simpson R."/>
            <person name="Tahir J."/>
            <person name="Deroles S."/>
            <person name="Templeton K."/>
            <person name="Luo Z."/>
            <person name="Davy M."/>
            <person name="Cheng C."/>
            <person name="Mcneilage M."/>
            <person name="Scaglione D."/>
            <person name="Liu Y."/>
            <person name="Zhang Q."/>
            <person name="Datson P."/>
            <person name="De Silva N."/>
            <person name="Gardiner S."/>
            <person name="Bassett H."/>
            <person name="Chagne D."/>
            <person name="Mccallum J."/>
            <person name="Dzierzon H."/>
            <person name="Deng C."/>
            <person name="Wang Y.-Y."/>
            <person name="Barron N."/>
            <person name="Manako K."/>
            <person name="Bowen J."/>
            <person name="Foster T."/>
            <person name="Erridge Z."/>
            <person name="Tiffin H."/>
            <person name="Waite C."/>
            <person name="Davies K."/>
            <person name="Grierson E."/>
            <person name="Laing W."/>
            <person name="Kirk R."/>
            <person name="Chen X."/>
            <person name="Wood M."/>
            <person name="Montefiori M."/>
            <person name="Brummell D."/>
            <person name="Schwinn K."/>
            <person name="Catanach A."/>
            <person name="Fullerton C."/>
            <person name="Li D."/>
            <person name="Meiyalaghan S."/>
            <person name="Nieuwenhuizen N."/>
            <person name="Read N."/>
            <person name="Prakash R."/>
            <person name="Hunter D."/>
            <person name="Zhang H."/>
            <person name="Mckenzie M."/>
            <person name="Knabel M."/>
            <person name="Harris A."/>
            <person name="Allan A."/>
            <person name="Chen A."/>
            <person name="Janssen B."/>
            <person name="Plunkett B."/>
            <person name="Dwamena C."/>
            <person name="Voogd C."/>
            <person name="Leif D."/>
            <person name="Lafferty D."/>
            <person name="Souleyre E."/>
            <person name="Varkonyi-Gasic E."/>
            <person name="Gambi F."/>
            <person name="Hanley J."/>
            <person name="Yao J.-L."/>
            <person name="Cheung J."/>
            <person name="David K."/>
            <person name="Warren B."/>
            <person name="Marsh K."/>
            <person name="Snowden K."/>
            <person name="Lin-Wang K."/>
            <person name="Brian L."/>
            <person name="Martinez-Sanchez M."/>
            <person name="Wang M."/>
            <person name="Ileperuma N."/>
            <person name="Macnee N."/>
            <person name="Campin R."/>
            <person name="Mcatee P."/>
            <person name="Drummond R."/>
            <person name="Espley R."/>
            <person name="Ireland H."/>
            <person name="Wu R."/>
            <person name="Atkinson R."/>
            <person name="Karunairetnam S."/>
            <person name="Bulley S."/>
            <person name="Chunkath S."/>
            <person name="Hanley Z."/>
            <person name="Storey R."/>
            <person name="Thrimawithana A."/>
            <person name="Thomson S."/>
            <person name="David C."/>
            <person name="Testolin R."/>
        </authorList>
    </citation>
    <scope>NUCLEOTIDE SEQUENCE [LARGE SCALE GENOMIC DNA]</scope>
    <source>
        <strain evidence="7">cv. Red5</strain>
        <tissue evidence="6">Young leaf</tissue>
    </source>
</reference>
<dbReference type="SMART" id="SM00338">
    <property type="entry name" value="BRLZ"/>
    <property type="match status" value="1"/>
</dbReference>
<dbReference type="OMA" id="NRHHKRM"/>
<dbReference type="FunCoup" id="A0A2R6RIZ1">
    <property type="interactions" value="449"/>
</dbReference>
<evidence type="ECO:0000256" key="1">
    <source>
        <dbReference type="ARBA" id="ARBA00004123"/>
    </source>
</evidence>
<dbReference type="Gramene" id="PSS29994">
    <property type="protein sequence ID" value="PSS29994"/>
    <property type="gene ID" value="CEY00_Acc05237"/>
</dbReference>
<keyword evidence="3" id="KW-0539">Nucleus</keyword>
<protein>
    <submittedName>
        <fullName evidence="6">Protein FD like</fullName>
    </submittedName>
</protein>
<dbReference type="OrthoDB" id="644067at2759"/>
<evidence type="ECO:0000256" key="3">
    <source>
        <dbReference type="ARBA" id="ARBA00023242"/>
    </source>
</evidence>
<comment type="caution">
    <text evidence="6">The sequence shown here is derived from an EMBL/GenBank/DDBJ whole genome shotgun (WGS) entry which is preliminary data.</text>
</comment>
<keyword evidence="2" id="KW-0238">DNA-binding</keyword>
<dbReference type="PANTHER" id="PTHR22952:SF433">
    <property type="entry name" value="PROTEIN FD"/>
    <property type="match status" value="1"/>
</dbReference>
<dbReference type="InParanoid" id="A0A2R6RIZ1"/>
<feature type="region of interest" description="Disordered" evidence="4">
    <location>
        <begin position="1"/>
        <end position="119"/>
    </location>
</feature>
<dbReference type="InterPro" id="IPR043452">
    <property type="entry name" value="BZIP46-like"/>
</dbReference>
<evidence type="ECO:0000259" key="5">
    <source>
        <dbReference type="PROSITE" id="PS50217"/>
    </source>
</evidence>